<dbReference type="SMART" id="SM00478">
    <property type="entry name" value="ENDO3c"/>
    <property type="match status" value="1"/>
</dbReference>
<feature type="domain" description="HhH-GPD" evidence="10">
    <location>
        <begin position="46"/>
        <end position="193"/>
    </location>
</feature>
<dbReference type="GO" id="GO:0051536">
    <property type="term" value="F:iron-sulfur cluster binding"/>
    <property type="evidence" value="ECO:0007669"/>
    <property type="project" value="UniProtKB-KW"/>
</dbReference>
<evidence type="ECO:0000313" key="12">
    <source>
        <dbReference type="Proteomes" id="UP000321595"/>
    </source>
</evidence>
<evidence type="ECO:0000313" key="11">
    <source>
        <dbReference type="EMBL" id="QED28186.1"/>
    </source>
</evidence>
<evidence type="ECO:0000256" key="4">
    <source>
        <dbReference type="ARBA" id="ARBA00022763"/>
    </source>
</evidence>
<dbReference type="EMBL" id="CP042467">
    <property type="protein sequence ID" value="QED28186.1"/>
    <property type="molecule type" value="Genomic_DNA"/>
</dbReference>
<dbReference type="Gene3D" id="1.10.340.30">
    <property type="entry name" value="Hypothetical protein, domain 2"/>
    <property type="match status" value="1"/>
</dbReference>
<dbReference type="InterPro" id="IPR011257">
    <property type="entry name" value="DNA_glycosylase"/>
</dbReference>
<dbReference type="PANTHER" id="PTHR42944:SF1">
    <property type="entry name" value="ADENINE DNA GLYCOSYLASE"/>
    <property type="match status" value="1"/>
</dbReference>
<dbReference type="CDD" id="cd00056">
    <property type="entry name" value="ENDO3c"/>
    <property type="match status" value="1"/>
</dbReference>
<evidence type="ECO:0000256" key="7">
    <source>
        <dbReference type="ARBA" id="ARBA00023014"/>
    </source>
</evidence>
<dbReference type="AlphaFoldDB" id="A0A5B8XWR8"/>
<evidence type="ECO:0000256" key="9">
    <source>
        <dbReference type="ARBA" id="ARBA00023295"/>
    </source>
</evidence>
<comment type="cofactor">
    <cofactor evidence="1">
        <name>[4Fe-4S] cluster</name>
        <dbReference type="ChEBI" id="CHEBI:49883"/>
    </cofactor>
</comment>
<keyword evidence="5" id="KW-0378">Hydrolase</keyword>
<keyword evidence="6" id="KW-0408">Iron</keyword>
<evidence type="ECO:0000256" key="3">
    <source>
        <dbReference type="ARBA" id="ARBA00022723"/>
    </source>
</evidence>
<name>A0A5B8XWR8_9DELT</name>
<keyword evidence="4" id="KW-0227">DNA damage</keyword>
<dbReference type="OrthoDB" id="9802365at2"/>
<comment type="similarity">
    <text evidence="2">Belongs to the Nth/MutY family.</text>
</comment>
<keyword evidence="12" id="KW-1185">Reference proteome</keyword>
<sequence>MSQQAADEKLELLQHTMMNWWVQEHFDYPWRDSSEPDWKRLITEVLLQRTNAAAVKRLYVDFFFKYPTAESLASAPVEEVEQAIHSLGLRWRAQYLPGLASNIADGVPDSSDELMKLPGVGPYVTGAFMVLHRNTSSTFVDANVVRLLGRYLGFEWDGETRRKKWLLDHVDALFSHGYTPSEFGYALLDFSREVCGRAPQCQSCEARTQCAYFATLEANNRALAQDNS</sequence>
<dbReference type="Pfam" id="PF00730">
    <property type="entry name" value="HhH-GPD"/>
    <property type="match status" value="1"/>
</dbReference>
<evidence type="ECO:0000256" key="2">
    <source>
        <dbReference type="ARBA" id="ARBA00008343"/>
    </source>
</evidence>
<dbReference type="GO" id="GO:0035485">
    <property type="term" value="F:adenine/guanine mispair binding"/>
    <property type="evidence" value="ECO:0007669"/>
    <property type="project" value="TreeGrafter"/>
</dbReference>
<dbReference type="GO" id="GO:0006298">
    <property type="term" value="P:mismatch repair"/>
    <property type="evidence" value="ECO:0007669"/>
    <property type="project" value="TreeGrafter"/>
</dbReference>
<keyword evidence="3" id="KW-0479">Metal-binding</keyword>
<keyword evidence="7" id="KW-0411">Iron-sulfur</keyword>
<dbReference type="InterPro" id="IPR023170">
    <property type="entry name" value="HhH_base_excis_C"/>
</dbReference>
<dbReference type="REBASE" id="360353">
    <property type="entry name" value="V.BbaV1718ORF13270P"/>
</dbReference>
<dbReference type="GO" id="GO:0006284">
    <property type="term" value="P:base-excision repair"/>
    <property type="evidence" value="ECO:0007669"/>
    <property type="project" value="InterPro"/>
</dbReference>
<accession>A0A5B8XWR8</accession>
<dbReference type="Proteomes" id="UP000321595">
    <property type="component" value="Chromosome"/>
</dbReference>
<evidence type="ECO:0000256" key="8">
    <source>
        <dbReference type="ARBA" id="ARBA00023204"/>
    </source>
</evidence>
<evidence type="ECO:0000256" key="1">
    <source>
        <dbReference type="ARBA" id="ARBA00001966"/>
    </source>
</evidence>
<dbReference type="GO" id="GO:0034039">
    <property type="term" value="F:8-oxo-7,8-dihydroguanine DNA N-glycosylase activity"/>
    <property type="evidence" value="ECO:0007669"/>
    <property type="project" value="TreeGrafter"/>
</dbReference>
<keyword evidence="9" id="KW-0326">Glycosidase</keyword>
<organism evidence="11 12">
    <name type="scientific">Microvenator marinus</name>
    <dbReference type="NCBI Taxonomy" id="2600177"/>
    <lineage>
        <taxon>Bacteria</taxon>
        <taxon>Deltaproteobacteria</taxon>
        <taxon>Bradymonadales</taxon>
        <taxon>Microvenatoraceae</taxon>
        <taxon>Microvenator</taxon>
    </lineage>
</organism>
<evidence type="ECO:0000259" key="10">
    <source>
        <dbReference type="SMART" id="SM00478"/>
    </source>
</evidence>
<protein>
    <recommendedName>
        <fullName evidence="10">HhH-GPD domain-containing protein</fullName>
    </recommendedName>
</protein>
<dbReference type="InterPro" id="IPR044298">
    <property type="entry name" value="MIG/MutY"/>
</dbReference>
<gene>
    <name evidence="11" type="ORF">FRD01_13280</name>
</gene>
<evidence type="ECO:0000256" key="6">
    <source>
        <dbReference type="ARBA" id="ARBA00023004"/>
    </source>
</evidence>
<evidence type="ECO:0000256" key="5">
    <source>
        <dbReference type="ARBA" id="ARBA00022801"/>
    </source>
</evidence>
<dbReference type="PANTHER" id="PTHR42944">
    <property type="entry name" value="ADENINE DNA GLYCOSYLASE"/>
    <property type="match status" value="1"/>
</dbReference>
<proteinExistence type="inferred from homology"/>
<reference evidence="11 12" key="1">
    <citation type="submission" date="2019-08" db="EMBL/GenBank/DDBJ databases">
        <authorList>
            <person name="Liang Q."/>
        </authorList>
    </citation>
    <scope>NUCLEOTIDE SEQUENCE [LARGE SCALE GENOMIC DNA]</scope>
    <source>
        <strain evidence="11 12">V1718</strain>
    </source>
</reference>
<dbReference type="Gene3D" id="1.10.1670.10">
    <property type="entry name" value="Helix-hairpin-Helix base-excision DNA repair enzymes (C-terminal)"/>
    <property type="match status" value="1"/>
</dbReference>
<dbReference type="KEGG" id="bbae:FRD01_13280"/>
<dbReference type="SUPFAM" id="SSF48150">
    <property type="entry name" value="DNA-glycosylase"/>
    <property type="match status" value="1"/>
</dbReference>
<dbReference type="InterPro" id="IPR003265">
    <property type="entry name" value="HhH-GPD_domain"/>
</dbReference>
<keyword evidence="8" id="KW-0234">DNA repair</keyword>
<dbReference type="GO" id="GO:0000701">
    <property type="term" value="F:purine-specific mismatch base pair DNA N-glycosylase activity"/>
    <property type="evidence" value="ECO:0007669"/>
    <property type="project" value="TreeGrafter"/>
</dbReference>
<dbReference type="GO" id="GO:0046872">
    <property type="term" value="F:metal ion binding"/>
    <property type="evidence" value="ECO:0007669"/>
    <property type="project" value="UniProtKB-KW"/>
</dbReference>
<dbReference type="GO" id="GO:0032357">
    <property type="term" value="F:oxidized purine DNA binding"/>
    <property type="evidence" value="ECO:0007669"/>
    <property type="project" value="TreeGrafter"/>
</dbReference>